<dbReference type="InterPro" id="IPR029009">
    <property type="entry name" value="ASB_dom_sf"/>
</dbReference>
<sequence>MQSIREIYKIGRGPSSSHTMGPERAAMRFQKEHPEADRFVVRLYGSLAKTGKGHGTDRVLMATLAPVRTEIEWIPEPDFPLEHPNTLDLLAFQGEAQTGFLRALSVGGGDVRYPGEAEAEKREIYPQNSFHEIAEICKSHNLRLSDYVEAQEGKEIWAFLEDVWRAMNAAVDEGLSRRGILPGGLGVERKAQYLFQQKHIDESPETRENRIVCAYAFAISEQNADGGVIVTAPTCGACSVLPSVLRYMRENRGISQRRLLRALAVAGLIGNLIKTNASISGAECGCQAEIGSACAMAAAALGELFEMGVDQIEYAAEVALEHHLGLTCDPICGLVQIPCIERNAVAAMRAINAVRIANFLTATRKISFDTVVRTMYETGRDLSGRYRETAEGGLAKYYAGK</sequence>
<proteinExistence type="inferred from homology"/>
<dbReference type="AlphaFoldDB" id="A0A9D0ZN40"/>
<keyword evidence="6" id="KW-0004">4Fe-4S</keyword>
<feature type="domain" description="Serine dehydratase beta chain" evidence="14">
    <location>
        <begin position="3"/>
        <end position="65"/>
    </location>
</feature>
<dbReference type="Pfam" id="PF03315">
    <property type="entry name" value="SDH_beta"/>
    <property type="match status" value="1"/>
</dbReference>
<comment type="catalytic activity">
    <reaction evidence="12">
        <text>L-serine = pyruvate + NH4(+)</text>
        <dbReference type="Rhea" id="RHEA:19169"/>
        <dbReference type="ChEBI" id="CHEBI:15361"/>
        <dbReference type="ChEBI" id="CHEBI:28938"/>
        <dbReference type="ChEBI" id="CHEBI:33384"/>
        <dbReference type="EC" id="4.3.1.17"/>
    </reaction>
</comment>
<dbReference type="EMBL" id="DVFZ01000093">
    <property type="protein sequence ID" value="HIQ83276.1"/>
    <property type="molecule type" value="Genomic_DNA"/>
</dbReference>
<protein>
    <recommendedName>
        <fullName evidence="4">L-serine ammonia-lyase</fullName>
        <ecNumber evidence="4">4.3.1.17</ecNumber>
    </recommendedName>
    <alternativeName>
        <fullName evidence="11">L-serine deaminase</fullName>
    </alternativeName>
</protein>
<reference evidence="15" key="1">
    <citation type="submission" date="2020-10" db="EMBL/GenBank/DDBJ databases">
        <authorList>
            <person name="Gilroy R."/>
        </authorList>
    </citation>
    <scope>NUCLEOTIDE SEQUENCE</scope>
    <source>
        <strain evidence="15">ChiSjej6B24-2974</strain>
    </source>
</reference>
<evidence type="ECO:0000256" key="10">
    <source>
        <dbReference type="ARBA" id="ARBA00023239"/>
    </source>
</evidence>
<dbReference type="GO" id="GO:0051539">
    <property type="term" value="F:4 iron, 4 sulfur cluster binding"/>
    <property type="evidence" value="ECO:0007669"/>
    <property type="project" value="UniProtKB-KW"/>
</dbReference>
<dbReference type="PANTHER" id="PTHR30182:SF1">
    <property type="entry name" value="L-SERINE DEHYDRATASE 1"/>
    <property type="match status" value="1"/>
</dbReference>
<evidence type="ECO:0000256" key="3">
    <source>
        <dbReference type="ARBA" id="ARBA00008636"/>
    </source>
</evidence>
<dbReference type="Gene3D" id="3.30.1330.90">
    <property type="entry name" value="D-3-phosphoglycerate dehydrogenase, domain 3"/>
    <property type="match status" value="1"/>
</dbReference>
<dbReference type="EC" id="4.3.1.17" evidence="4"/>
<evidence type="ECO:0000256" key="5">
    <source>
        <dbReference type="ARBA" id="ARBA00022432"/>
    </source>
</evidence>
<dbReference type="InterPro" id="IPR005130">
    <property type="entry name" value="Ser_deHydtase-like_asu"/>
</dbReference>
<dbReference type="Pfam" id="PF03313">
    <property type="entry name" value="SDH_alpha"/>
    <property type="match status" value="1"/>
</dbReference>
<evidence type="ECO:0000256" key="2">
    <source>
        <dbReference type="ARBA" id="ARBA00004742"/>
    </source>
</evidence>
<evidence type="ECO:0000256" key="1">
    <source>
        <dbReference type="ARBA" id="ARBA00001966"/>
    </source>
</evidence>
<evidence type="ECO:0000256" key="12">
    <source>
        <dbReference type="ARBA" id="ARBA00049406"/>
    </source>
</evidence>
<dbReference type="PANTHER" id="PTHR30182">
    <property type="entry name" value="L-SERINE DEHYDRATASE"/>
    <property type="match status" value="1"/>
</dbReference>
<gene>
    <name evidence="15" type="ORF">IAA52_09270</name>
</gene>
<organism evidence="15 16">
    <name type="scientific">Candidatus Pullichristensenella stercorigallinarum</name>
    <dbReference type="NCBI Taxonomy" id="2840909"/>
    <lineage>
        <taxon>Bacteria</taxon>
        <taxon>Bacillati</taxon>
        <taxon>Bacillota</taxon>
        <taxon>Clostridia</taxon>
        <taxon>Candidatus Pullichristensenella</taxon>
    </lineage>
</organism>
<name>A0A9D0ZN40_9FIRM</name>
<feature type="domain" description="Serine dehydratase-like alpha subunit" evidence="13">
    <location>
        <begin position="152"/>
        <end position="395"/>
    </location>
</feature>
<keyword evidence="8" id="KW-0408">Iron</keyword>
<keyword evidence="10" id="KW-0456">Lyase</keyword>
<dbReference type="InterPro" id="IPR005131">
    <property type="entry name" value="Ser_deHydtase_bsu"/>
</dbReference>
<dbReference type="GO" id="GO:0003941">
    <property type="term" value="F:L-serine ammonia-lyase activity"/>
    <property type="evidence" value="ECO:0007669"/>
    <property type="project" value="UniProtKB-EC"/>
</dbReference>
<evidence type="ECO:0000256" key="7">
    <source>
        <dbReference type="ARBA" id="ARBA00022723"/>
    </source>
</evidence>
<keyword evidence="9" id="KW-0411">Iron-sulfur</keyword>
<comment type="similarity">
    <text evidence="3">Belongs to the iron-sulfur dependent L-serine dehydratase family.</text>
</comment>
<evidence type="ECO:0000313" key="15">
    <source>
        <dbReference type="EMBL" id="HIQ83276.1"/>
    </source>
</evidence>
<dbReference type="InterPro" id="IPR051318">
    <property type="entry name" value="Fe-S_L-Ser"/>
</dbReference>
<evidence type="ECO:0000256" key="11">
    <source>
        <dbReference type="ARBA" id="ARBA00041766"/>
    </source>
</evidence>
<comment type="pathway">
    <text evidence="2">Carbohydrate biosynthesis; gluconeogenesis.</text>
</comment>
<dbReference type="GO" id="GO:0046872">
    <property type="term" value="F:metal ion binding"/>
    <property type="evidence" value="ECO:0007669"/>
    <property type="project" value="UniProtKB-KW"/>
</dbReference>
<comment type="cofactor">
    <cofactor evidence="1">
        <name>[4Fe-4S] cluster</name>
        <dbReference type="ChEBI" id="CHEBI:49883"/>
    </cofactor>
</comment>
<evidence type="ECO:0000256" key="8">
    <source>
        <dbReference type="ARBA" id="ARBA00023004"/>
    </source>
</evidence>
<keyword evidence="7" id="KW-0479">Metal-binding</keyword>
<evidence type="ECO:0000259" key="13">
    <source>
        <dbReference type="Pfam" id="PF03313"/>
    </source>
</evidence>
<reference evidence="15" key="2">
    <citation type="journal article" date="2021" name="PeerJ">
        <title>Extensive microbial diversity within the chicken gut microbiome revealed by metagenomics and culture.</title>
        <authorList>
            <person name="Gilroy R."/>
            <person name="Ravi A."/>
            <person name="Getino M."/>
            <person name="Pursley I."/>
            <person name="Horton D.L."/>
            <person name="Alikhan N.F."/>
            <person name="Baker D."/>
            <person name="Gharbi K."/>
            <person name="Hall N."/>
            <person name="Watson M."/>
            <person name="Adriaenssens E.M."/>
            <person name="Foster-Nyarko E."/>
            <person name="Jarju S."/>
            <person name="Secka A."/>
            <person name="Antonio M."/>
            <person name="Oren A."/>
            <person name="Chaudhuri R.R."/>
            <person name="La Ragione R."/>
            <person name="Hildebrand F."/>
            <person name="Pallen M.J."/>
        </authorList>
    </citation>
    <scope>NUCLEOTIDE SEQUENCE</scope>
    <source>
        <strain evidence="15">ChiSjej6B24-2974</strain>
    </source>
</reference>
<dbReference type="Proteomes" id="UP000824260">
    <property type="component" value="Unassembled WGS sequence"/>
</dbReference>
<evidence type="ECO:0000256" key="4">
    <source>
        <dbReference type="ARBA" id="ARBA00012093"/>
    </source>
</evidence>
<evidence type="ECO:0000259" key="14">
    <source>
        <dbReference type="Pfam" id="PF03315"/>
    </source>
</evidence>
<evidence type="ECO:0000256" key="9">
    <source>
        <dbReference type="ARBA" id="ARBA00023014"/>
    </source>
</evidence>
<dbReference type="GO" id="GO:0006094">
    <property type="term" value="P:gluconeogenesis"/>
    <property type="evidence" value="ECO:0007669"/>
    <property type="project" value="UniProtKB-KW"/>
</dbReference>
<comment type="caution">
    <text evidence="15">The sequence shown here is derived from an EMBL/GenBank/DDBJ whole genome shotgun (WGS) entry which is preliminary data.</text>
</comment>
<evidence type="ECO:0000313" key="16">
    <source>
        <dbReference type="Proteomes" id="UP000824260"/>
    </source>
</evidence>
<keyword evidence="5" id="KW-0312">Gluconeogenesis</keyword>
<evidence type="ECO:0000256" key="6">
    <source>
        <dbReference type="ARBA" id="ARBA00022485"/>
    </source>
</evidence>
<dbReference type="SUPFAM" id="SSF143548">
    <property type="entry name" value="Serine metabolism enzymes domain"/>
    <property type="match status" value="1"/>
</dbReference>
<accession>A0A9D0ZN40</accession>